<dbReference type="Proteomes" id="UP000552757">
    <property type="component" value="Unassembled WGS sequence"/>
</dbReference>
<keyword evidence="3" id="KW-1185">Reference proteome</keyword>
<evidence type="ECO:0000313" key="3">
    <source>
        <dbReference type="Proteomes" id="UP000552757"/>
    </source>
</evidence>
<accession>A0A7W6GQD8</accession>
<reference evidence="2 3" key="1">
    <citation type="submission" date="2020-08" db="EMBL/GenBank/DDBJ databases">
        <title>Genomic Encyclopedia of Type Strains, Phase IV (KMG-IV): sequencing the most valuable type-strain genomes for metagenomic binning, comparative biology and taxonomic classification.</title>
        <authorList>
            <person name="Goeker M."/>
        </authorList>
    </citation>
    <scope>NUCLEOTIDE SEQUENCE [LARGE SCALE GENOMIC DNA]</scope>
    <source>
        <strain evidence="2 3">DSM 29348</strain>
    </source>
</reference>
<dbReference type="AlphaFoldDB" id="A0A7W6GQD8"/>
<proteinExistence type="predicted"/>
<evidence type="ECO:0000256" key="1">
    <source>
        <dbReference type="SAM" id="MobiDB-lite"/>
    </source>
</evidence>
<comment type="caution">
    <text evidence="2">The sequence shown here is derived from an EMBL/GenBank/DDBJ whole genome shotgun (WGS) entry which is preliminary data.</text>
</comment>
<evidence type="ECO:0000313" key="2">
    <source>
        <dbReference type="EMBL" id="MBB3983492.1"/>
    </source>
</evidence>
<organism evidence="2 3">
    <name type="scientific">Sphingobium fontiphilum</name>
    <dbReference type="NCBI Taxonomy" id="944425"/>
    <lineage>
        <taxon>Bacteria</taxon>
        <taxon>Pseudomonadati</taxon>
        <taxon>Pseudomonadota</taxon>
        <taxon>Alphaproteobacteria</taxon>
        <taxon>Sphingomonadales</taxon>
        <taxon>Sphingomonadaceae</taxon>
        <taxon>Sphingobium</taxon>
    </lineage>
</organism>
<feature type="region of interest" description="Disordered" evidence="1">
    <location>
        <begin position="23"/>
        <end position="63"/>
    </location>
</feature>
<dbReference type="EMBL" id="JACIEB010000009">
    <property type="protein sequence ID" value="MBB3983492.1"/>
    <property type="molecule type" value="Genomic_DNA"/>
</dbReference>
<sequence length="63" mass="6911">MLEKRILPLLLFFRDASIGMDGGQEKGGVRPAIKKSDAATIRQRRRATGRNGHADAINSIHTP</sequence>
<name>A0A7W6GQD8_9SPHN</name>
<protein>
    <submittedName>
        <fullName evidence="2">Uncharacterized protein</fullName>
    </submittedName>
</protein>
<gene>
    <name evidence="2" type="ORF">GGR44_003183</name>
</gene>